<proteinExistence type="predicted"/>
<dbReference type="Proteomes" id="UP001163046">
    <property type="component" value="Unassembled WGS sequence"/>
</dbReference>
<reference evidence="1" key="1">
    <citation type="submission" date="2023-01" db="EMBL/GenBank/DDBJ databases">
        <title>Genome assembly of the deep-sea coral Lophelia pertusa.</title>
        <authorList>
            <person name="Herrera S."/>
            <person name="Cordes E."/>
        </authorList>
    </citation>
    <scope>NUCLEOTIDE SEQUENCE</scope>
    <source>
        <strain evidence="1">USNM1676648</strain>
        <tissue evidence="1">Polyp</tissue>
    </source>
</reference>
<evidence type="ECO:0000313" key="1">
    <source>
        <dbReference type="EMBL" id="KAJ7393314.1"/>
    </source>
</evidence>
<protein>
    <submittedName>
        <fullName evidence="1">Uncharacterized protein</fullName>
    </submittedName>
</protein>
<dbReference type="InterPro" id="IPR011990">
    <property type="entry name" value="TPR-like_helical_dom_sf"/>
</dbReference>
<dbReference type="AlphaFoldDB" id="A0A9X0DCT0"/>
<dbReference type="SUPFAM" id="SSF48452">
    <property type="entry name" value="TPR-like"/>
    <property type="match status" value="1"/>
</dbReference>
<name>A0A9X0DCT0_9CNID</name>
<organism evidence="1 2">
    <name type="scientific">Desmophyllum pertusum</name>
    <dbReference type="NCBI Taxonomy" id="174260"/>
    <lineage>
        <taxon>Eukaryota</taxon>
        <taxon>Metazoa</taxon>
        <taxon>Cnidaria</taxon>
        <taxon>Anthozoa</taxon>
        <taxon>Hexacorallia</taxon>
        <taxon>Scleractinia</taxon>
        <taxon>Caryophylliina</taxon>
        <taxon>Caryophylliidae</taxon>
        <taxon>Desmophyllum</taxon>
    </lineage>
</organism>
<evidence type="ECO:0000313" key="2">
    <source>
        <dbReference type="Proteomes" id="UP001163046"/>
    </source>
</evidence>
<sequence>MCIGRAENYVSACNFQSVLRRYENALKIARRIYPPYHHELLRLLQFITTLFYNEGKLHDAKPYAEEMLEICKKLPSSSDPYIKGMTSALHVITNLIPSNQRKCC</sequence>
<comment type="caution">
    <text evidence="1">The sequence shown here is derived from an EMBL/GenBank/DDBJ whole genome shotgun (WGS) entry which is preliminary data.</text>
</comment>
<dbReference type="EMBL" id="MU825398">
    <property type="protein sequence ID" value="KAJ7393314.1"/>
    <property type="molecule type" value="Genomic_DNA"/>
</dbReference>
<gene>
    <name evidence="1" type="ORF">OS493_006284</name>
</gene>
<dbReference type="Gene3D" id="1.25.40.10">
    <property type="entry name" value="Tetratricopeptide repeat domain"/>
    <property type="match status" value="1"/>
</dbReference>
<keyword evidence="2" id="KW-1185">Reference proteome</keyword>
<accession>A0A9X0DCT0</accession>